<dbReference type="PANTHER" id="PTHR43124:SF3">
    <property type="entry name" value="CHLORAMPHENICOL EFFLUX PUMP RV0191"/>
    <property type="match status" value="1"/>
</dbReference>
<dbReference type="Gene3D" id="1.20.1250.20">
    <property type="entry name" value="MFS general substrate transporter like domains"/>
    <property type="match status" value="1"/>
</dbReference>
<keyword evidence="9" id="KW-1185">Reference proteome</keyword>
<dbReference type="InterPro" id="IPR011701">
    <property type="entry name" value="MFS"/>
</dbReference>
<dbReference type="GO" id="GO:0022857">
    <property type="term" value="F:transmembrane transporter activity"/>
    <property type="evidence" value="ECO:0007669"/>
    <property type="project" value="InterPro"/>
</dbReference>
<comment type="caution">
    <text evidence="8">The sequence shown here is derived from an EMBL/GenBank/DDBJ whole genome shotgun (WGS) entry which is preliminary data.</text>
</comment>
<feature type="transmembrane region" description="Helical" evidence="6">
    <location>
        <begin position="218"/>
        <end position="237"/>
    </location>
</feature>
<dbReference type="InterPro" id="IPR020846">
    <property type="entry name" value="MFS_dom"/>
</dbReference>
<feature type="transmembrane region" description="Helical" evidence="6">
    <location>
        <begin position="140"/>
        <end position="162"/>
    </location>
</feature>
<evidence type="ECO:0000259" key="7">
    <source>
        <dbReference type="PROSITE" id="PS50850"/>
    </source>
</evidence>
<keyword evidence="4 6" id="KW-1133">Transmembrane helix</keyword>
<evidence type="ECO:0000313" key="8">
    <source>
        <dbReference type="EMBL" id="RTY96846.1"/>
    </source>
</evidence>
<feature type="transmembrane region" description="Helical" evidence="6">
    <location>
        <begin position="12"/>
        <end position="34"/>
    </location>
</feature>
<dbReference type="GO" id="GO:0005886">
    <property type="term" value="C:plasma membrane"/>
    <property type="evidence" value="ECO:0007669"/>
    <property type="project" value="UniProtKB-SubCell"/>
</dbReference>
<feature type="transmembrane region" description="Helical" evidence="6">
    <location>
        <begin position="46"/>
        <end position="67"/>
    </location>
</feature>
<proteinExistence type="predicted"/>
<keyword evidence="2" id="KW-1003">Cell membrane</keyword>
<name>A0A432CA75_9FLAO</name>
<dbReference type="Pfam" id="PF07690">
    <property type="entry name" value="MFS_1"/>
    <property type="match status" value="1"/>
</dbReference>
<dbReference type="PROSITE" id="PS51257">
    <property type="entry name" value="PROKAR_LIPOPROTEIN"/>
    <property type="match status" value="1"/>
</dbReference>
<gene>
    <name evidence="8" type="ORF">EKL98_16385</name>
</gene>
<evidence type="ECO:0000256" key="4">
    <source>
        <dbReference type="ARBA" id="ARBA00022989"/>
    </source>
</evidence>
<protein>
    <submittedName>
        <fullName evidence="8">MFS transporter</fullName>
    </submittedName>
</protein>
<evidence type="ECO:0000256" key="1">
    <source>
        <dbReference type="ARBA" id="ARBA00004651"/>
    </source>
</evidence>
<feature type="domain" description="Major facilitator superfamily (MFS) profile" evidence="7">
    <location>
        <begin position="12"/>
        <end position="247"/>
    </location>
</feature>
<evidence type="ECO:0000256" key="3">
    <source>
        <dbReference type="ARBA" id="ARBA00022692"/>
    </source>
</evidence>
<dbReference type="PANTHER" id="PTHR43124">
    <property type="entry name" value="PURINE EFFLUX PUMP PBUE"/>
    <property type="match status" value="1"/>
</dbReference>
<evidence type="ECO:0000256" key="5">
    <source>
        <dbReference type="ARBA" id="ARBA00023136"/>
    </source>
</evidence>
<comment type="subcellular location">
    <subcellularLocation>
        <location evidence="1">Cell membrane</location>
        <topology evidence="1">Multi-pass membrane protein</topology>
    </subcellularLocation>
</comment>
<dbReference type="RefSeq" id="WP_126563186.1">
    <property type="nucleotide sequence ID" value="NZ_RYDJ01000160.1"/>
</dbReference>
<accession>A0A432CA75</accession>
<keyword evidence="3 6" id="KW-0812">Transmembrane</keyword>
<keyword evidence="5 6" id="KW-0472">Membrane</keyword>
<dbReference type="AlphaFoldDB" id="A0A432CA75"/>
<feature type="transmembrane region" description="Helical" evidence="6">
    <location>
        <begin position="169"/>
        <end position="189"/>
    </location>
</feature>
<dbReference type="InterPro" id="IPR036259">
    <property type="entry name" value="MFS_trans_sf"/>
</dbReference>
<dbReference type="InterPro" id="IPR050189">
    <property type="entry name" value="MFS_Efflux_Transporters"/>
</dbReference>
<feature type="transmembrane region" description="Helical" evidence="6">
    <location>
        <begin position="79"/>
        <end position="106"/>
    </location>
</feature>
<sequence>MKNKFLSYENGMVTLMALVFGCLFFDRLALNFLMPYIAKDLLLSDTQIGLLAGSLSLAWAFSSYFTVAWAEVKNRKKLVFLVAVITFSLCSVGSGVAVSFATLFFARFIMGFSEGSVIPLAQNFVERESSPNRLGLNAGILQGVGSALFGSILAPIILVSIAENMGWRNAFYVTGIPGIILALIAWRYIKKSTAESIEIKINSTISFTELFQYNNIKWGIPLACCAFGWWFATLPFLSKYFIEVQGM</sequence>
<feature type="non-terminal residue" evidence="8">
    <location>
        <position position="247"/>
    </location>
</feature>
<dbReference type="Proteomes" id="UP000280825">
    <property type="component" value="Unassembled WGS sequence"/>
</dbReference>
<organism evidence="8 9">
    <name type="scientific">Flavobacterium bomense</name>
    <dbReference type="NCBI Taxonomy" id="2497483"/>
    <lineage>
        <taxon>Bacteria</taxon>
        <taxon>Pseudomonadati</taxon>
        <taxon>Bacteroidota</taxon>
        <taxon>Flavobacteriia</taxon>
        <taxon>Flavobacteriales</taxon>
        <taxon>Flavobacteriaceae</taxon>
        <taxon>Flavobacterium</taxon>
    </lineage>
</organism>
<dbReference type="PROSITE" id="PS50850">
    <property type="entry name" value="MFS"/>
    <property type="match status" value="1"/>
</dbReference>
<dbReference type="SUPFAM" id="SSF103473">
    <property type="entry name" value="MFS general substrate transporter"/>
    <property type="match status" value="1"/>
</dbReference>
<evidence type="ECO:0000256" key="2">
    <source>
        <dbReference type="ARBA" id="ARBA00022475"/>
    </source>
</evidence>
<evidence type="ECO:0000256" key="6">
    <source>
        <dbReference type="SAM" id="Phobius"/>
    </source>
</evidence>
<dbReference type="EMBL" id="RYDJ01000160">
    <property type="protein sequence ID" value="RTY96846.1"/>
    <property type="molecule type" value="Genomic_DNA"/>
</dbReference>
<evidence type="ECO:0000313" key="9">
    <source>
        <dbReference type="Proteomes" id="UP000280825"/>
    </source>
</evidence>
<reference evidence="8 9" key="1">
    <citation type="submission" date="2018-12" db="EMBL/GenBank/DDBJ databases">
        <title>Flavobacterium sp. nov., isolated from glacier ice.</title>
        <authorList>
            <person name="Liu Q."/>
            <person name="Xin Y.-H."/>
        </authorList>
    </citation>
    <scope>NUCLEOTIDE SEQUENCE [LARGE SCALE GENOMIC DNA]</scope>
    <source>
        <strain evidence="8 9">RB1N8</strain>
    </source>
</reference>